<dbReference type="Pfam" id="PF10545">
    <property type="entry name" value="MADF_DNA_bdg"/>
    <property type="match status" value="1"/>
</dbReference>
<organism evidence="2 3">
    <name type="scientific">Paramuricea clavata</name>
    <name type="common">Red gorgonian</name>
    <name type="synonym">Violescent sea-whip</name>
    <dbReference type="NCBI Taxonomy" id="317549"/>
    <lineage>
        <taxon>Eukaryota</taxon>
        <taxon>Metazoa</taxon>
        <taxon>Cnidaria</taxon>
        <taxon>Anthozoa</taxon>
        <taxon>Octocorallia</taxon>
        <taxon>Malacalcyonacea</taxon>
        <taxon>Plexauridae</taxon>
        <taxon>Paramuricea</taxon>
    </lineage>
</organism>
<evidence type="ECO:0000313" key="2">
    <source>
        <dbReference type="EMBL" id="CAB3980481.1"/>
    </source>
</evidence>
<evidence type="ECO:0000313" key="3">
    <source>
        <dbReference type="Proteomes" id="UP001152795"/>
    </source>
</evidence>
<reference evidence="2" key="1">
    <citation type="submission" date="2020-04" db="EMBL/GenBank/DDBJ databases">
        <authorList>
            <person name="Alioto T."/>
            <person name="Alioto T."/>
            <person name="Gomez Garrido J."/>
        </authorList>
    </citation>
    <scope>NUCLEOTIDE SEQUENCE</scope>
    <source>
        <strain evidence="2">A484AB</strain>
    </source>
</reference>
<dbReference type="InterPro" id="IPR039353">
    <property type="entry name" value="TF_Adf1"/>
</dbReference>
<gene>
    <name evidence="2" type="ORF">PACLA_8A053091</name>
</gene>
<feature type="compositionally biased region" description="Low complexity" evidence="1">
    <location>
        <begin position="229"/>
        <end position="243"/>
    </location>
</feature>
<feature type="region of interest" description="Disordered" evidence="1">
    <location>
        <begin position="160"/>
        <end position="182"/>
    </location>
</feature>
<dbReference type="Proteomes" id="UP001152795">
    <property type="component" value="Unassembled WGS sequence"/>
</dbReference>
<dbReference type="AlphaFoldDB" id="A0A6S7G3P4"/>
<dbReference type="PANTHER" id="PTHR12243">
    <property type="entry name" value="MADF DOMAIN TRANSCRIPTION FACTOR"/>
    <property type="match status" value="1"/>
</dbReference>
<dbReference type="EMBL" id="CACRXK020000294">
    <property type="protein sequence ID" value="CAB3980481.1"/>
    <property type="molecule type" value="Genomic_DNA"/>
</dbReference>
<evidence type="ECO:0000256" key="1">
    <source>
        <dbReference type="SAM" id="MobiDB-lite"/>
    </source>
</evidence>
<dbReference type="GO" id="GO:0005634">
    <property type="term" value="C:nucleus"/>
    <property type="evidence" value="ECO:0007669"/>
    <property type="project" value="TreeGrafter"/>
</dbReference>
<dbReference type="InterPro" id="IPR006578">
    <property type="entry name" value="MADF-dom"/>
</dbReference>
<keyword evidence="3" id="KW-1185">Reference proteome</keyword>
<dbReference type="GO" id="GO:0006357">
    <property type="term" value="P:regulation of transcription by RNA polymerase II"/>
    <property type="evidence" value="ECO:0007669"/>
    <property type="project" value="TreeGrafter"/>
</dbReference>
<dbReference type="SMART" id="SM00595">
    <property type="entry name" value="MADF"/>
    <property type="match status" value="1"/>
</dbReference>
<proteinExistence type="predicted"/>
<dbReference type="PROSITE" id="PS51029">
    <property type="entry name" value="MADF"/>
    <property type="match status" value="1"/>
</dbReference>
<accession>A0A6S7G3P4</accession>
<sequence>MASNDVLNEIVAEEKLFEIWPDHPCLYDVRSADFKNRDRRQKALEEIAIAVNQNVDWVKNKLKALRNCFTKAKKPPPSGSAMRNPSKQTTWVLDKLQFLEQFIATRSTMSNLDEFLLPESESAVHNNNNDNDMQHNINSNNTNVESSNNETNACTDTNTLISETPEVNPPANTRESEDITSHSQVLVEDKMTEALMVELMKDDNQIDMQTDPITEQMLLGPDDDNINHDTATNNNTQDSSDSNGLEGLTQKTPDITRKHHPSNTNYVNLDTNQTRNIINSIPNNLHRTFYGIE</sequence>
<feature type="region of interest" description="Disordered" evidence="1">
    <location>
        <begin position="217"/>
        <end position="268"/>
    </location>
</feature>
<dbReference type="GO" id="GO:0005667">
    <property type="term" value="C:transcription regulator complex"/>
    <property type="evidence" value="ECO:0007669"/>
    <property type="project" value="TreeGrafter"/>
</dbReference>
<dbReference type="OrthoDB" id="5989443at2759"/>
<protein>
    <submittedName>
        <fullName evidence="2">Uncharacterized protein</fullName>
    </submittedName>
</protein>
<comment type="caution">
    <text evidence="2">The sequence shown here is derived from an EMBL/GenBank/DDBJ whole genome shotgun (WGS) entry which is preliminary data.</text>
</comment>
<dbReference type="PANTHER" id="PTHR12243:SF67">
    <property type="entry name" value="COREPRESSOR OF PANGOLIN, ISOFORM A-RELATED"/>
    <property type="match status" value="1"/>
</dbReference>
<name>A0A6S7G3P4_PARCT</name>